<dbReference type="RefSeq" id="WP_090082060.1">
    <property type="nucleotide sequence ID" value="NZ_FOQT01000005.1"/>
</dbReference>
<name>A0A1I3IR40_9FLAO</name>
<organism evidence="1 2">
    <name type="scientific">Halpernia frigidisoli</name>
    <dbReference type="NCBI Taxonomy" id="1125876"/>
    <lineage>
        <taxon>Bacteria</taxon>
        <taxon>Pseudomonadati</taxon>
        <taxon>Bacteroidota</taxon>
        <taxon>Flavobacteriia</taxon>
        <taxon>Flavobacteriales</taxon>
        <taxon>Weeksellaceae</taxon>
        <taxon>Chryseobacterium group</taxon>
        <taxon>Halpernia</taxon>
    </lineage>
</organism>
<keyword evidence="2" id="KW-1185">Reference proteome</keyword>
<gene>
    <name evidence="1" type="ORF">SAMN05443292_2746</name>
</gene>
<evidence type="ECO:0000313" key="1">
    <source>
        <dbReference type="EMBL" id="SFI50434.1"/>
    </source>
</evidence>
<dbReference type="AlphaFoldDB" id="A0A1I3IR40"/>
<sequence length="212" mass="24945">MKDSNIYKADLFKKIFELNSKNKIGANTITVFTFILYKCDDVQKEIVLSDYEMARELGLSRQTIITAKNKLKLSGILNCERNRGFPNRFTLNENYRLKELPKINGIKQIWIEDLKPITEPKIVSNNSVSKYPTLNHFLDFAKTLKDYSVKLDELLIQKFHQWDNSDWKNPLGKPILNWRSVLEKNLMMLEISLPKENQTHYKIPNIKRPKLD</sequence>
<evidence type="ECO:0008006" key="3">
    <source>
        <dbReference type="Google" id="ProtNLM"/>
    </source>
</evidence>
<dbReference type="EMBL" id="FOQT01000005">
    <property type="protein sequence ID" value="SFI50434.1"/>
    <property type="molecule type" value="Genomic_DNA"/>
</dbReference>
<dbReference type="Proteomes" id="UP000198931">
    <property type="component" value="Unassembled WGS sequence"/>
</dbReference>
<proteinExistence type="predicted"/>
<reference evidence="1 2" key="1">
    <citation type="submission" date="2016-10" db="EMBL/GenBank/DDBJ databases">
        <authorList>
            <person name="de Groot N.N."/>
        </authorList>
    </citation>
    <scope>NUCLEOTIDE SEQUENCE [LARGE SCALE GENOMIC DNA]</scope>
    <source>
        <strain evidence="1 2">DSM 26000</strain>
    </source>
</reference>
<evidence type="ECO:0000313" key="2">
    <source>
        <dbReference type="Proteomes" id="UP000198931"/>
    </source>
</evidence>
<dbReference type="OrthoDB" id="1151547at2"/>
<protein>
    <recommendedName>
        <fullName evidence="3">Helix-turn-helix domain-containing protein</fullName>
    </recommendedName>
</protein>
<accession>A0A1I3IR40</accession>